<reference evidence="3 7" key="3">
    <citation type="submission" date="2023-06" db="EMBL/GenBank/DDBJ databases">
        <title>Acute promotion of culturable opportunistic pathogens and persistent increase of antibiotic resistance following antibiotic exposure in mouse gut microbiota.</title>
        <authorList>
            <person name="Li L."/>
            <person name="Wang B."/>
            <person name="Sun Y."/>
            <person name="Wang M."/>
            <person name="Xu H."/>
        </authorList>
    </citation>
    <scope>NUCLEOTIDE SEQUENCE [LARGE SCALE GENOMIC DNA]</scope>
    <source>
        <strain evidence="3 7">CRI2_2</strain>
    </source>
</reference>
<dbReference type="Proteomes" id="UP001241571">
    <property type="component" value="Unassembled WGS sequence"/>
</dbReference>
<dbReference type="Proteomes" id="UP000516696">
    <property type="component" value="Chromosome"/>
</dbReference>
<accession>A0A3N3XAT4</accession>
<reference evidence="4 5" key="1">
    <citation type="submission" date="2020-03" db="EMBL/GenBank/DDBJ databases">
        <title>Characterization of ganglioside-mimicking enterococci.</title>
        <authorList>
            <person name="Patry R.T."/>
            <person name="Nothaft H."/>
            <person name="Bridger R."/>
            <person name="Shajahan A."/>
            <person name="Huynh S."/>
            <person name="Sanchez S."/>
            <person name="Azadi P."/>
            <person name="Cooper K."/>
            <person name="Miller W.G."/>
            <person name="Parker C.T."/>
            <person name="Wells L."/>
            <person name="Szymanski C.M."/>
        </authorList>
    </citation>
    <scope>NUCLEOTIDE SEQUENCE [LARGE SCALE GENOMIC DNA]</scope>
    <source>
        <strain evidence="4 5">EGM181</strain>
    </source>
</reference>
<dbReference type="EMBL" id="JASUBT010000008">
    <property type="protein sequence ID" value="MDL4936397.1"/>
    <property type="molecule type" value="Genomic_DNA"/>
</dbReference>
<dbReference type="RefSeq" id="WP_113848974.1">
    <property type="nucleotide sequence ID" value="NZ_CAKOCH010000008.1"/>
</dbReference>
<proteinExistence type="predicted"/>
<dbReference type="Proteomes" id="UP000571857">
    <property type="component" value="Unassembled WGS sequence"/>
</dbReference>
<dbReference type="NCBIfam" id="NF033608">
    <property type="entry name" value="type_I_tox_Fst"/>
    <property type="match status" value="1"/>
</dbReference>
<evidence type="ECO:0000313" key="7">
    <source>
        <dbReference type="Proteomes" id="UP001241571"/>
    </source>
</evidence>
<protein>
    <submittedName>
        <fullName evidence="3">Type I toxin-antitoxin system Fst family toxin</fullName>
    </submittedName>
</protein>
<organism evidence="3 7">
    <name type="scientific">Enterococcus gallinarum</name>
    <dbReference type="NCBI Taxonomy" id="1353"/>
    <lineage>
        <taxon>Bacteria</taxon>
        <taxon>Bacillati</taxon>
        <taxon>Bacillota</taxon>
        <taxon>Bacilli</taxon>
        <taxon>Lactobacillales</taxon>
        <taxon>Enterococcaceae</taxon>
        <taxon>Enterococcus</taxon>
    </lineage>
</organism>
<evidence type="ECO:0000313" key="5">
    <source>
        <dbReference type="Proteomes" id="UP000516696"/>
    </source>
</evidence>
<sequence>MIQFFICPLLVGLLVAIFEYWLNNRDKK</sequence>
<keyword evidence="1" id="KW-0472">Membrane</keyword>
<dbReference type="EMBL" id="CP050485">
    <property type="protein sequence ID" value="QOG29058.1"/>
    <property type="molecule type" value="Genomic_DNA"/>
</dbReference>
<evidence type="ECO:0000313" key="4">
    <source>
        <dbReference type="EMBL" id="QOG29058.1"/>
    </source>
</evidence>
<feature type="transmembrane region" description="Helical" evidence="1">
    <location>
        <begin position="6"/>
        <end position="22"/>
    </location>
</feature>
<evidence type="ECO:0000256" key="1">
    <source>
        <dbReference type="SAM" id="Phobius"/>
    </source>
</evidence>
<keyword evidence="1" id="KW-1133">Transmembrane helix</keyword>
<reference evidence="2 6" key="2">
    <citation type="submission" date="2020-06" db="EMBL/GenBank/DDBJ databases">
        <title>Crossreactivity between MHC class I-restricted antigens from cancer cells and an enterococcal bacteriophage.</title>
        <authorList>
            <person name="Fluckiger A."/>
            <person name="Daillere R."/>
            <person name="Sassi M."/>
            <person name="Cattoir V."/>
            <person name="Kroemer G."/>
            <person name="Zitvogel L."/>
        </authorList>
    </citation>
    <scope>NUCLEOTIDE SEQUENCE [LARGE SCALE GENOMIC DNA]</scope>
    <source>
        <strain evidence="2 6">EG4</strain>
    </source>
</reference>
<dbReference type="AlphaFoldDB" id="A0A3N3XAT4"/>
<evidence type="ECO:0000313" key="3">
    <source>
        <dbReference type="EMBL" id="MDL4936397.1"/>
    </source>
</evidence>
<keyword evidence="1" id="KW-0812">Transmembrane</keyword>
<evidence type="ECO:0000313" key="6">
    <source>
        <dbReference type="Proteomes" id="UP000571857"/>
    </source>
</evidence>
<gene>
    <name evidence="4" type="ORF">EGM181_00810</name>
    <name evidence="2" type="ORF">HWH42_07675</name>
    <name evidence="3" type="ORF">QRX88_11785</name>
</gene>
<dbReference type="EMBL" id="JABXJK010000034">
    <property type="protein sequence ID" value="MBA0972462.1"/>
    <property type="molecule type" value="Genomic_DNA"/>
</dbReference>
<evidence type="ECO:0000313" key="2">
    <source>
        <dbReference type="EMBL" id="MBA0972462.1"/>
    </source>
</evidence>
<name>A0A3N3XAT4_ENTGA</name>